<accession>A0AAD9RIC3</accession>
<feature type="signal peptide" evidence="1">
    <location>
        <begin position="1"/>
        <end position="21"/>
    </location>
</feature>
<sequence length="84" mass="9762">MFPKIILFVLIITIFIQEYATFDKICYLPIMTGNVDKEGIKIIFSTKENAGATVPPYKKLNLFEEAGIRIRRFADNNYRSQKNQ</sequence>
<dbReference type="Proteomes" id="UP001258017">
    <property type="component" value="Unassembled WGS sequence"/>
</dbReference>
<keyword evidence="3" id="KW-1185">Reference proteome</keyword>
<protein>
    <submittedName>
        <fullName evidence="2">Uncharacterized protein</fullName>
    </submittedName>
</protein>
<comment type="caution">
    <text evidence="2">The sequence shown here is derived from an EMBL/GenBank/DDBJ whole genome shotgun (WGS) entry which is preliminary data.</text>
</comment>
<feature type="chain" id="PRO_5042107926" evidence="1">
    <location>
        <begin position="22"/>
        <end position="84"/>
    </location>
</feature>
<evidence type="ECO:0000313" key="2">
    <source>
        <dbReference type="EMBL" id="KAK2579803.1"/>
    </source>
</evidence>
<gene>
    <name evidence="2" type="ORF">KPH14_008684</name>
</gene>
<dbReference type="AlphaFoldDB" id="A0AAD9RIC3"/>
<evidence type="ECO:0000256" key="1">
    <source>
        <dbReference type="SAM" id="SignalP"/>
    </source>
</evidence>
<reference evidence="2" key="1">
    <citation type="submission" date="2021-08" db="EMBL/GenBank/DDBJ databases">
        <authorList>
            <person name="Misof B."/>
            <person name="Oliver O."/>
            <person name="Podsiadlowski L."/>
            <person name="Donath A."/>
            <person name="Peters R."/>
            <person name="Mayer C."/>
            <person name="Rust J."/>
            <person name="Gunkel S."/>
            <person name="Lesny P."/>
            <person name="Martin S."/>
            <person name="Oeyen J.P."/>
            <person name="Petersen M."/>
            <person name="Panagiotis P."/>
            <person name="Wilbrandt J."/>
            <person name="Tanja T."/>
        </authorList>
    </citation>
    <scope>NUCLEOTIDE SEQUENCE</scope>
    <source>
        <strain evidence="2">GBR_01_08_01A</strain>
        <tissue evidence="2">Thorax + abdomen</tissue>
    </source>
</reference>
<reference evidence="2" key="2">
    <citation type="journal article" date="2023" name="Commun. Biol.">
        <title>Intrasexual cuticular hydrocarbon dimorphism in a wasp sheds light on hydrocarbon biosynthesis genes in Hymenoptera.</title>
        <authorList>
            <person name="Moris V.C."/>
            <person name="Podsiadlowski L."/>
            <person name="Martin S."/>
            <person name="Oeyen J.P."/>
            <person name="Donath A."/>
            <person name="Petersen M."/>
            <person name="Wilbrandt J."/>
            <person name="Misof B."/>
            <person name="Liedtke D."/>
            <person name="Thamm M."/>
            <person name="Scheiner R."/>
            <person name="Schmitt T."/>
            <person name="Niehuis O."/>
        </authorList>
    </citation>
    <scope>NUCLEOTIDE SEQUENCE</scope>
    <source>
        <strain evidence="2">GBR_01_08_01A</strain>
    </source>
</reference>
<proteinExistence type="predicted"/>
<organism evidence="2 3">
    <name type="scientific">Odynerus spinipes</name>
    <dbReference type="NCBI Taxonomy" id="1348599"/>
    <lineage>
        <taxon>Eukaryota</taxon>
        <taxon>Metazoa</taxon>
        <taxon>Ecdysozoa</taxon>
        <taxon>Arthropoda</taxon>
        <taxon>Hexapoda</taxon>
        <taxon>Insecta</taxon>
        <taxon>Pterygota</taxon>
        <taxon>Neoptera</taxon>
        <taxon>Endopterygota</taxon>
        <taxon>Hymenoptera</taxon>
        <taxon>Apocrita</taxon>
        <taxon>Aculeata</taxon>
        <taxon>Vespoidea</taxon>
        <taxon>Vespidae</taxon>
        <taxon>Eumeninae</taxon>
        <taxon>Odynerus</taxon>
    </lineage>
</organism>
<evidence type="ECO:0000313" key="3">
    <source>
        <dbReference type="Proteomes" id="UP001258017"/>
    </source>
</evidence>
<keyword evidence="1" id="KW-0732">Signal</keyword>
<name>A0AAD9RIC3_9HYME</name>
<dbReference type="EMBL" id="JAIFRP010000074">
    <property type="protein sequence ID" value="KAK2579803.1"/>
    <property type="molecule type" value="Genomic_DNA"/>
</dbReference>